<dbReference type="Pfam" id="PF01135">
    <property type="entry name" value="PCMT"/>
    <property type="match status" value="1"/>
</dbReference>
<dbReference type="EMBL" id="JAFCMP010000123">
    <property type="protein sequence ID" value="KAG5185762.1"/>
    <property type="molecule type" value="Genomic_DNA"/>
</dbReference>
<dbReference type="EC" id="2.1.1.77" evidence="3"/>
<keyword evidence="9" id="KW-1185">Reference proteome</keyword>
<keyword evidence="6 8" id="KW-0808">Transferase</keyword>
<proteinExistence type="inferred from homology"/>
<comment type="similarity">
    <text evidence="2">Belongs to the methyltransferase superfamily. L-isoaspartyl/D-aspartyl protein methyltransferase family.</text>
</comment>
<evidence type="ECO:0000256" key="3">
    <source>
        <dbReference type="ARBA" id="ARBA00011890"/>
    </source>
</evidence>
<gene>
    <name evidence="8" type="ORF">JKP88DRAFT_271939</name>
</gene>
<keyword evidence="7" id="KW-0949">S-adenosyl-L-methionine</keyword>
<dbReference type="GO" id="GO:0032259">
    <property type="term" value="P:methylation"/>
    <property type="evidence" value="ECO:0007669"/>
    <property type="project" value="UniProtKB-KW"/>
</dbReference>
<keyword evidence="5 8" id="KW-0489">Methyltransferase</keyword>
<name>A0A835Z1I0_9STRA</name>
<dbReference type="OrthoDB" id="73890at2759"/>
<evidence type="ECO:0000313" key="9">
    <source>
        <dbReference type="Proteomes" id="UP000664859"/>
    </source>
</evidence>
<dbReference type="PANTHER" id="PTHR11579:SF0">
    <property type="entry name" value="PROTEIN-L-ISOASPARTATE(D-ASPARTATE) O-METHYLTRANSFERASE"/>
    <property type="match status" value="1"/>
</dbReference>
<evidence type="ECO:0000256" key="2">
    <source>
        <dbReference type="ARBA" id="ARBA00005369"/>
    </source>
</evidence>
<dbReference type="NCBIfam" id="TIGR00080">
    <property type="entry name" value="pimt"/>
    <property type="match status" value="1"/>
</dbReference>
<comment type="subcellular location">
    <subcellularLocation>
        <location evidence="1">Cytoplasm</location>
    </subcellularLocation>
</comment>
<dbReference type="GO" id="GO:0005737">
    <property type="term" value="C:cytoplasm"/>
    <property type="evidence" value="ECO:0007669"/>
    <property type="project" value="UniProtKB-SubCell"/>
</dbReference>
<dbReference type="AlphaFoldDB" id="A0A835Z1I0"/>
<evidence type="ECO:0000256" key="6">
    <source>
        <dbReference type="ARBA" id="ARBA00022679"/>
    </source>
</evidence>
<sequence length="222" mass="23474">MLGAWRCGGDSNEALVENLWDSGIITHENVRAAMLNTDRGVYAPARHYDDTPQPLGLGQTISAPHMHATAAELLAPAIPHEGARVLDVGCGSGYLTAVLARLAGPSGKVWGIDCLPQLVHLSEANVRRDDARLLDEGRVTLHARSGWDGLPEAAPFDAIHVGAAAASIPPKLAEQLKVGGRMVIPVGPHGGPQELLQVDRTAEGFTTKPLMGVVYVPLVQDE</sequence>
<dbReference type="Proteomes" id="UP000664859">
    <property type="component" value="Unassembled WGS sequence"/>
</dbReference>
<dbReference type="SUPFAM" id="SSF53335">
    <property type="entry name" value="S-adenosyl-L-methionine-dependent methyltransferases"/>
    <property type="match status" value="1"/>
</dbReference>
<protein>
    <recommendedName>
        <fullName evidence="3">protein-L-isoaspartate(D-aspartate) O-methyltransferase</fullName>
        <ecNumber evidence="3">2.1.1.77</ecNumber>
    </recommendedName>
</protein>
<dbReference type="InterPro" id="IPR000682">
    <property type="entry name" value="PCMT"/>
</dbReference>
<comment type="caution">
    <text evidence="8">The sequence shown here is derived from an EMBL/GenBank/DDBJ whole genome shotgun (WGS) entry which is preliminary data.</text>
</comment>
<accession>A0A835Z1I0</accession>
<dbReference type="InterPro" id="IPR029063">
    <property type="entry name" value="SAM-dependent_MTases_sf"/>
</dbReference>
<evidence type="ECO:0000256" key="1">
    <source>
        <dbReference type="ARBA" id="ARBA00004496"/>
    </source>
</evidence>
<evidence type="ECO:0000313" key="8">
    <source>
        <dbReference type="EMBL" id="KAG5185762.1"/>
    </source>
</evidence>
<evidence type="ECO:0000256" key="4">
    <source>
        <dbReference type="ARBA" id="ARBA00022490"/>
    </source>
</evidence>
<dbReference type="GO" id="GO:0004719">
    <property type="term" value="F:protein-L-isoaspartate (D-aspartate) O-methyltransferase activity"/>
    <property type="evidence" value="ECO:0007669"/>
    <property type="project" value="UniProtKB-EC"/>
</dbReference>
<evidence type="ECO:0000256" key="7">
    <source>
        <dbReference type="ARBA" id="ARBA00022691"/>
    </source>
</evidence>
<reference evidence="8" key="1">
    <citation type="submission" date="2021-02" db="EMBL/GenBank/DDBJ databases">
        <title>First Annotated Genome of the Yellow-green Alga Tribonema minus.</title>
        <authorList>
            <person name="Mahan K.M."/>
        </authorList>
    </citation>
    <scope>NUCLEOTIDE SEQUENCE</scope>
    <source>
        <strain evidence="8">UTEX B ZZ1240</strain>
    </source>
</reference>
<dbReference type="CDD" id="cd02440">
    <property type="entry name" value="AdoMet_MTases"/>
    <property type="match status" value="1"/>
</dbReference>
<organism evidence="8 9">
    <name type="scientific">Tribonema minus</name>
    <dbReference type="NCBI Taxonomy" id="303371"/>
    <lineage>
        <taxon>Eukaryota</taxon>
        <taxon>Sar</taxon>
        <taxon>Stramenopiles</taxon>
        <taxon>Ochrophyta</taxon>
        <taxon>PX clade</taxon>
        <taxon>Xanthophyceae</taxon>
        <taxon>Tribonematales</taxon>
        <taxon>Tribonemataceae</taxon>
        <taxon>Tribonema</taxon>
    </lineage>
</organism>
<evidence type="ECO:0000256" key="5">
    <source>
        <dbReference type="ARBA" id="ARBA00022603"/>
    </source>
</evidence>
<keyword evidence="4" id="KW-0963">Cytoplasm</keyword>
<dbReference type="Gene3D" id="3.40.50.150">
    <property type="entry name" value="Vaccinia Virus protein VP39"/>
    <property type="match status" value="1"/>
</dbReference>
<dbReference type="PANTHER" id="PTHR11579">
    <property type="entry name" value="PROTEIN-L-ISOASPARTATE O-METHYLTRANSFERASE"/>
    <property type="match status" value="1"/>
</dbReference>